<sequence length="727" mass="82787">MEIAKKPFRPKARIMELLGEQLIKNHTLALFELVKNAYDADASLVNLTLHDIESKNGKIIIDDNGSGMDFHTVSNIWMEPAHGHKSLAREKGERTTKGRLPIGEKGVGRFAVHRLGRKITMITKKENCNEVIVDIDWEVFSKYEYLDEANIKIEERSPVVFVNGSSGTKIIISNLKQTWKRGDIRKLYRSVSSMTPAKLVQNDASSRFDFDVKFNLEPPKNWLDDLFDPDMALSQSLFNFDFELTDDGLKYNYNYTPYDSILSDYKDIVVPRSNRVELKHFEFFTYNSYEGTGRKNRTKRSKRPLLEKDLGIGNIKGRIIGFDLDKNIYDRYLKDEAGGLSDYLRTQGGVRVYRDNLRVYNYGEPGDDWLNLDHRRIQGPTRKLGNQQILGEIHLSLNESKGLKEKTNREGFVENESYNELVFSLLCILSQFEAERNKDKRILKDALETPAGKLPIGGIRKKSTEELLDELNQEILKQKNIEPSVGQLVKKVISSYRETRDAMLSSAGAGLGLVTVFHELERGVRNLHRAIDEGISNARLKEISDELISLLQGAMYMVSNKEKEKILASNLIKYALSTQKRRFKRHGIELLNGFENLSSLDFYITGVRRMLTSSLVNIIDNAIYWIDSEEHERKDKYIWIGLSNELEGPAIIVADSGPGFIDGAEDIIQPFFTRKPSGMGVGLYYSDMVMKSHKGRLSFPSSKSVEVPLKTNGACIAFIFNGSENKK</sequence>
<dbReference type="Gene3D" id="3.30.565.10">
    <property type="entry name" value="Histidine kinase-like ATPase, C-terminal domain"/>
    <property type="match status" value="2"/>
</dbReference>
<dbReference type="EMBL" id="WNKC01000003">
    <property type="protein sequence ID" value="MVF04935.1"/>
    <property type="molecule type" value="Genomic_DNA"/>
</dbReference>
<organism evidence="2 3">
    <name type="scientific">Serratia marcescens</name>
    <dbReference type="NCBI Taxonomy" id="615"/>
    <lineage>
        <taxon>Bacteria</taxon>
        <taxon>Pseudomonadati</taxon>
        <taxon>Pseudomonadota</taxon>
        <taxon>Gammaproteobacteria</taxon>
        <taxon>Enterobacterales</taxon>
        <taxon>Yersiniaceae</taxon>
        <taxon>Serratia</taxon>
    </lineage>
</organism>
<dbReference type="RefSeq" id="WP_156866117.1">
    <property type="nucleotide sequence ID" value="NZ_WNKC01000003.1"/>
</dbReference>
<dbReference type="SMART" id="SM00387">
    <property type="entry name" value="HATPase_c"/>
    <property type="match status" value="1"/>
</dbReference>
<protein>
    <recommendedName>
        <fullName evidence="1">Histidine kinase/HSP90-like ATPase domain-containing protein</fullName>
    </recommendedName>
</protein>
<accession>A0ABD6HTA5</accession>
<dbReference type="SUPFAM" id="SSF55874">
    <property type="entry name" value="ATPase domain of HSP90 chaperone/DNA topoisomerase II/histidine kinase"/>
    <property type="match status" value="2"/>
</dbReference>
<feature type="domain" description="Histidine kinase/HSP90-like ATPase" evidence="1">
    <location>
        <begin position="606"/>
        <end position="724"/>
    </location>
</feature>
<dbReference type="InterPro" id="IPR003594">
    <property type="entry name" value="HATPase_dom"/>
</dbReference>
<dbReference type="Pfam" id="PF02518">
    <property type="entry name" value="HATPase_c"/>
    <property type="match status" value="1"/>
</dbReference>
<dbReference type="AlphaFoldDB" id="A0ABD6HTA5"/>
<gene>
    <name evidence="2" type="ORF">GMA22_16920</name>
</gene>
<reference evidence="2 3" key="1">
    <citation type="submission" date="2019-11" db="EMBL/GenBank/DDBJ databases">
        <title>Whole genome sequence of a plant growth promoting strain Serratia marcescens BTL07 isolated from the rhizoplane of Chili (Capsicum annuum).</title>
        <authorList>
            <person name="Dutta S."/>
            <person name="Khatun A."/>
            <person name="Gupta D.R."/>
            <person name="Surovy M.Z."/>
            <person name="Rahman M.M."/>
            <person name="Mahmud N.U."/>
            <person name="Emes R."/>
            <person name="Warry A."/>
            <person name="West H."/>
            <person name="Clarke M.L."/>
            <person name="Islam M.T."/>
        </authorList>
    </citation>
    <scope>NUCLEOTIDE SEQUENCE [LARGE SCALE GENOMIC DNA]</scope>
    <source>
        <strain evidence="2 3">BTL07</strain>
    </source>
</reference>
<evidence type="ECO:0000313" key="2">
    <source>
        <dbReference type="EMBL" id="MVF04935.1"/>
    </source>
</evidence>
<name>A0ABD6HTA5_SERMA</name>
<dbReference type="Pfam" id="PF13589">
    <property type="entry name" value="HATPase_c_3"/>
    <property type="match status" value="1"/>
</dbReference>
<evidence type="ECO:0000259" key="1">
    <source>
        <dbReference type="SMART" id="SM00387"/>
    </source>
</evidence>
<proteinExistence type="predicted"/>
<comment type="caution">
    <text evidence="2">The sequence shown here is derived from an EMBL/GenBank/DDBJ whole genome shotgun (WGS) entry which is preliminary data.</text>
</comment>
<dbReference type="Proteomes" id="UP000443014">
    <property type="component" value="Unassembled WGS sequence"/>
</dbReference>
<evidence type="ECO:0000313" key="3">
    <source>
        <dbReference type="Proteomes" id="UP000443014"/>
    </source>
</evidence>
<dbReference type="InterPro" id="IPR036890">
    <property type="entry name" value="HATPase_C_sf"/>
</dbReference>